<sequence>MANRNSFFGALGYNLKFNESIEKFALSYIFIYYKNSKKERVYSSDEALNETSLIFVNKNILNFVDI</sequence>
<organism evidence="1 2">
    <name type="scientific">Meloidogyne enterolobii</name>
    <name type="common">Root-knot nematode worm</name>
    <name type="synonym">Meloidogyne mayaguensis</name>
    <dbReference type="NCBI Taxonomy" id="390850"/>
    <lineage>
        <taxon>Eukaryota</taxon>
        <taxon>Metazoa</taxon>
        <taxon>Ecdysozoa</taxon>
        <taxon>Nematoda</taxon>
        <taxon>Chromadorea</taxon>
        <taxon>Rhabditida</taxon>
        <taxon>Tylenchina</taxon>
        <taxon>Tylenchomorpha</taxon>
        <taxon>Tylenchoidea</taxon>
        <taxon>Meloidogynidae</taxon>
        <taxon>Meloidogyninae</taxon>
        <taxon>Meloidogyne</taxon>
    </lineage>
</organism>
<evidence type="ECO:0000313" key="1">
    <source>
        <dbReference type="EMBL" id="CAK5011496.1"/>
    </source>
</evidence>
<keyword evidence="2" id="KW-1185">Reference proteome</keyword>
<dbReference type="Proteomes" id="UP001497535">
    <property type="component" value="Unassembled WGS sequence"/>
</dbReference>
<name>A0ACB0XPM1_MELEN</name>
<evidence type="ECO:0000313" key="2">
    <source>
        <dbReference type="Proteomes" id="UP001497535"/>
    </source>
</evidence>
<protein>
    <submittedName>
        <fullName evidence="1">Uncharacterized protein</fullName>
    </submittedName>
</protein>
<proteinExistence type="predicted"/>
<dbReference type="EMBL" id="CAVMJV010000001">
    <property type="protein sequence ID" value="CAK5011496.1"/>
    <property type="molecule type" value="Genomic_DNA"/>
</dbReference>
<accession>A0ACB0XPM1</accession>
<gene>
    <name evidence="1" type="ORF">MENTE1834_LOCUS1924</name>
</gene>
<comment type="caution">
    <text evidence="1">The sequence shown here is derived from an EMBL/GenBank/DDBJ whole genome shotgun (WGS) entry which is preliminary data.</text>
</comment>
<reference evidence="1" key="1">
    <citation type="submission" date="2023-11" db="EMBL/GenBank/DDBJ databases">
        <authorList>
            <person name="Poullet M."/>
        </authorList>
    </citation>
    <scope>NUCLEOTIDE SEQUENCE</scope>
    <source>
        <strain evidence="1">E1834</strain>
    </source>
</reference>